<dbReference type="Proteomes" id="UP000543030">
    <property type="component" value="Unassembled WGS sequence"/>
</dbReference>
<evidence type="ECO:0000313" key="2">
    <source>
        <dbReference type="Proteomes" id="UP000543030"/>
    </source>
</evidence>
<dbReference type="InterPro" id="IPR003719">
    <property type="entry name" value="Phenazine_PhzF-like"/>
</dbReference>
<dbReference type="Gene3D" id="3.10.310.10">
    <property type="entry name" value="Diaminopimelate Epimerase, Chain A, domain 1"/>
    <property type="match status" value="2"/>
</dbReference>
<keyword evidence="2" id="KW-1185">Reference proteome</keyword>
<proteinExistence type="predicted"/>
<dbReference type="EMBL" id="JACHHN010000010">
    <property type="protein sequence ID" value="MBB5193294.1"/>
    <property type="molecule type" value="Genomic_DNA"/>
</dbReference>
<dbReference type="GO" id="GO:0003824">
    <property type="term" value="F:catalytic activity"/>
    <property type="evidence" value="ECO:0007669"/>
    <property type="project" value="InterPro"/>
</dbReference>
<reference evidence="1 2" key="1">
    <citation type="submission" date="2020-08" db="EMBL/GenBank/DDBJ databases">
        <title>Genomic Encyclopedia of Type Strains, Phase IV (KMG-IV): sequencing the most valuable type-strain genomes for metagenomic binning, comparative biology and taxonomic classification.</title>
        <authorList>
            <person name="Goeker M."/>
        </authorList>
    </citation>
    <scope>NUCLEOTIDE SEQUENCE [LARGE SCALE GENOMIC DNA]</scope>
    <source>
        <strain evidence="1 2">DSM 18233</strain>
    </source>
</reference>
<dbReference type="RefSeq" id="WP_184102938.1">
    <property type="nucleotide sequence ID" value="NZ_JACHHN010000010.1"/>
</dbReference>
<gene>
    <name evidence="1" type="ORF">HNQ50_004048</name>
</gene>
<comment type="caution">
    <text evidence="1">The sequence shown here is derived from an EMBL/GenBank/DDBJ whole genome shotgun (WGS) entry which is preliminary data.</text>
</comment>
<name>A0A840RL29_9NEIS</name>
<dbReference type="SUPFAM" id="SSF54506">
    <property type="entry name" value="Diaminopimelate epimerase-like"/>
    <property type="match status" value="1"/>
</dbReference>
<accession>A0A840RL29</accession>
<dbReference type="AlphaFoldDB" id="A0A840RL29"/>
<dbReference type="Pfam" id="PF02567">
    <property type="entry name" value="PhzC-PhzF"/>
    <property type="match status" value="1"/>
</dbReference>
<organism evidence="1 2">
    <name type="scientific">Silvimonas terrae</name>
    <dbReference type="NCBI Taxonomy" id="300266"/>
    <lineage>
        <taxon>Bacteria</taxon>
        <taxon>Pseudomonadati</taxon>
        <taxon>Pseudomonadota</taxon>
        <taxon>Betaproteobacteria</taxon>
        <taxon>Neisseriales</taxon>
        <taxon>Chitinibacteraceae</taxon>
        <taxon>Silvimonas</taxon>
    </lineage>
</organism>
<evidence type="ECO:0000313" key="1">
    <source>
        <dbReference type="EMBL" id="MBB5193294.1"/>
    </source>
</evidence>
<protein>
    <submittedName>
        <fullName evidence="1">Putative PhzF superfamily epimerase YddE/YHI9</fullName>
    </submittedName>
</protein>
<sequence>MVKIPFHLLNIFGERRMGGCPVVICETAKRPDPAVAQRLAYQFCAPETGFLETRSQSWTAYTPQLALPYSTAVALGASSIAAQIAIGAPTIGYKKNDLWWVQTPAGHARSAQVDNLALAAALGLNPADLSGPLLWVDSDFTQLVVPLRARQHVLQVAPRLDLLMSALGNPHQLLQIALWSNDGEVLTLRAFTADPFHLQEDFGAGSAAAAIGHWFIANGNTPPFSFRIEQGHTIHRRISPLSVLYLDVDAQRRVAIGGRVWQLGGGELEVDGI</sequence>